<reference evidence="6 7" key="1">
    <citation type="submission" date="2024-10" db="EMBL/GenBank/DDBJ databases">
        <title>Updated reference genomes for cyclostephanoid diatoms.</title>
        <authorList>
            <person name="Roberts W.R."/>
            <person name="Alverson A.J."/>
        </authorList>
    </citation>
    <scope>NUCLEOTIDE SEQUENCE [LARGE SCALE GENOMIC DNA]</scope>
    <source>
        <strain evidence="6 7">AJA228-03</strain>
    </source>
</reference>
<feature type="region of interest" description="Disordered" evidence="4">
    <location>
        <begin position="120"/>
        <end position="151"/>
    </location>
</feature>
<evidence type="ECO:0000256" key="1">
    <source>
        <dbReference type="ARBA" id="ARBA00005995"/>
    </source>
</evidence>
<evidence type="ECO:0000259" key="5">
    <source>
        <dbReference type="Pfam" id="PF01593"/>
    </source>
</evidence>
<evidence type="ECO:0000256" key="4">
    <source>
        <dbReference type="SAM" id="MobiDB-lite"/>
    </source>
</evidence>
<dbReference type="PANTHER" id="PTHR43563">
    <property type="entry name" value="AMINE OXIDASE"/>
    <property type="match status" value="1"/>
</dbReference>
<comment type="catalytic activity">
    <reaction evidence="3">
        <text>a secondary aliphatic amine + O2 + H2O = a primary amine + an aldehyde + H2O2</text>
        <dbReference type="Rhea" id="RHEA:26414"/>
        <dbReference type="ChEBI" id="CHEBI:15377"/>
        <dbReference type="ChEBI" id="CHEBI:15379"/>
        <dbReference type="ChEBI" id="CHEBI:16240"/>
        <dbReference type="ChEBI" id="CHEBI:17478"/>
        <dbReference type="ChEBI" id="CHEBI:58855"/>
        <dbReference type="ChEBI" id="CHEBI:65296"/>
        <dbReference type="EC" id="1.4.3.4"/>
    </reaction>
</comment>
<comment type="similarity">
    <text evidence="1">Belongs to the flavin monoamine oxidase family.</text>
</comment>
<accession>A0ABD3SQE2</accession>
<feature type="compositionally biased region" description="Gly residues" evidence="4">
    <location>
        <begin position="124"/>
        <end position="134"/>
    </location>
</feature>
<dbReference type="InterPro" id="IPR002937">
    <property type="entry name" value="Amino_oxidase"/>
</dbReference>
<dbReference type="PANTHER" id="PTHR43563:SF14">
    <property type="entry name" value="AMINE OXIDASE"/>
    <property type="match status" value="1"/>
</dbReference>
<keyword evidence="7" id="KW-1185">Reference proteome</keyword>
<evidence type="ECO:0000256" key="3">
    <source>
        <dbReference type="ARBA" id="ARBA00048448"/>
    </source>
</evidence>
<dbReference type="Gene3D" id="3.50.50.60">
    <property type="entry name" value="FAD/NAD(P)-binding domain"/>
    <property type="match status" value="2"/>
</dbReference>
<dbReference type="GO" id="GO:0097621">
    <property type="term" value="F:monoamine oxidase activity"/>
    <property type="evidence" value="ECO:0007669"/>
    <property type="project" value="UniProtKB-EC"/>
</dbReference>
<sequence>MSRSRAKIVGANMMDGGLINDQPAPRLFVPGIYDDFQRVLLLLERRVKYGDEDDVGNVGFGLARGTTNTYVIPGMESMSPEEYRERLQETISARQAERRRLAMENSNIIGNRSSSGYLDALSRGGDGGNGGGGSMYKKASWKEDGGREQRQRQVLSEKGEGIKMISSISHHVGNVDVCIVGAGLSGAFAAHLLGLKGLTVAILDSRSRVGGRLLTAGGGRGGDLGGAWIWPGSEYSMNQLIGGMHIETVPMHLDGDAVVRTPDGRRYTLPYGSSRRYAACGDGAVRISGGAAGMVHKLLQSRDDDGEKIPNSSVHLGRRVIRIERDDVGGVVSVIYVDAASNELVGEGATMAIKCRAAILAAPPKVLANTIDFHPPLSKMKFDRMLATPTWMEDYGKVDVSFPCNWWRKLDMSGISIDQGGAVSTWWESCSDEALPSLAGFVTTRGAEHLHGMDHPEDIHDYIMDSLTKLYGVDAAKMGMQMDAMSTTTTSSGSVDGDGLVVRRGGITVTYKSWLKDPNTNTPSRWKADIATCEYGDRYLRQSVGPIFFAGTETSHGNGHMEGAIISARRAADEVIQYLGQSVYTTDR</sequence>
<dbReference type="EC" id="1.4.3.4" evidence="2"/>
<dbReference type="Pfam" id="PF01593">
    <property type="entry name" value="Amino_oxidase"/>
    <property type="match status" value="1"/>
</dbReference>
<protein>
    <recommendedName>
        <fullName evidence="2">monoamine oxidase</fullName>
        <ecNumber evidence="2">1.4.3.4</ecNumber>
    </recommendedName>
</protein>
<name>A0ABD3SQE2_9STRA</name>
<dbReference type="InterPro" id="IPR036188">
    <property type="entry name" value="FAD/NAD-bd_sf"/>
</dbReference>
<gene>
    <name evidence="6" type="ORF">ACHAXA_009091</name>
</gene>
<dbReference type="Pfam" id="PF13450">
    <property type="entry name" value="NAD_binding_8"/>
    <property type="match status" value="1"/>
</dbReference>
<evidence type="ECO:0000313" key="6">
    <source>
        <dbReference type="EMBL" id="KAL3826650.1"/>
    </source>
</evidence>
<organism evidence="6 7">
    <name type="scientific">Cyclostephanos tholiformis</name>
    <dbReference type="NCBI Taxonomy" id="382380"/>
    <lineage>
        <taxon>Eukaryota</taxon>
        <taxon>Sar</taxon>
        <taxon>Stramenopiles</taxon>
        <taxon>Ochrophyta</taxon>
        <taxon>Bacillariophyta</taxon>
        <taxon>Coscinodiscophyceae</taxon>
        <taxon>Thalassiosirophycidae</taxon>
        <taxon>Stephanodiscales</taxon>
        <taxon>Stephanodiscaceae</taxon>
        <taxon>Cyclostephanos</taxon>
    </lineage>
</organism>
<dbReference type="InterPro" id="IPR050703">
    <property type="entry name" value="Flavin_MAO"/>
</dbReference>
<dbReference type="Gene3D" id="3.90.660.10">
    <property type="match status" value="1"/>
</dbReference>
<feature type="compositionally biased region" description="Basic and acidic residues" evidence="4">
    <location>
        <begin position="140"/>
        <end position="151"/>
    </location>
</feature>
<proteinExistence type="inferred from homology"/>
<dbReference type="EMBL" id="JALLPB020000017">
    <property type="protein sequence ID" value="KAL3826650.1"/>
    <property type="molecule type" value="Genomic_DNA"/>
</dbReference>
<dbReference type="Proteomes" id="UP001530377">
    <property type="component" value="Unassembled WGS sequence"/>
</dbReference>
<dbReference type="SUPFAM" id="SSF54373">
    <property type="entry name" value="FAD-linked reductases, C-terminal domain"/>
    <property type="match status" value="1"/>
</dbReference>
<feature type="domain" description="Amine oxidase" evidence="5">
    <location>
        <begin position="277"/>
        <end position="576"/>
    </location>
</feature>
<evidence type="ECO:0000256" key="2">
    <source>
        <dbReference type="ARBA" id="ARBA00012804"/>
    </source>
</evidence>
<dbReference type="SUPFAM" id="SSF51905">
    <property type="entry name" value="FAD/NAD(P)-binding domain"/>
    <property type="match status" value="1"/>
</dbReference>
<evidence type="ECO:0000313" key="7">
    <source>
        <dbReference type="Proteomes" id="UP001530377"/>
    </source>
</evidence>
<dbReference type="AlphaFoldDB" id="A0ABD3SQE2"/>
<comment type="caution">
    <text evidence="6">The sequence shown here is derived from an EMBL/GenBank/DDBJ whole genome shotgun (WGS) entry which is preliminary data.</text>
</comment>